<feature type="compositionally biased region" description="Basic and acidic residues" evidence="1">
    <location>
        <begin position="9"/>
        <end position="22"/>
    </location>
</feature>
<evidence type="ECO:0000313" key="3">
    <source>
        <dbReference type="Proteomes" id="UP000009881"/>
    </source>
</evidence>
<comment type="caution">
    <text evidence="2">The sequence shown here is derived from an EMBL/GenBank/DDBJ whole genome shotgun (WGS) entry which is preliminary data.</text>
</comment>
<protein>
    <submittedName>
        <fullName evidence="2">Uncharacterized protein</fullName>
    </submittedName>
</protein>
<reference evidence="2 3" key="1">
    <citation type="journal article" date="2013" name="Genome Announc.">
        <title>Draft Genome Sequence of an Alphaproteobacterium, Caenispirillum salinarum AK4(T), Isolated from a Solar Saltern.</title>
        <authorList>
            <person name="Khatri I."/>
            <person name="Singh A."/>
            <person name="Korpole S."/>
            <person name="Pinnaka A.K."/>
            <person name="Subramanian S."/>
        </authorList>
    </citation>
    <scope>NUCLEOTIDE SEQUENCE [LARGE SCALE GENOMIC DNA]</scope>
    <source>
        <strain evidence="2 3">AK4</strain>
    </source>
</reference>
<proteinExistence type="predicted"/>
<evidence type="ECO:0000256" key="1">
    <source>
        <dbReference type="SAM" id="MobiDB-lite"/>
    </source>
</evidence>
<name>K9GQA3_9PROT</name>
<gene>
    <name evidence="2" type="ORF">C882_1849</name>
</gene>
<feature type="region of interest" description="Disordered" evidence="1">
    <location>
        <begin position="1"/>
        <end position="42"/>
    </location>
</feature>
<dbReference type="AlphaFoldDB" id="K9GQA3"/>
<keyword evidence="3" id="KW-1185">Reference proteome</keyword>
<dbReference type="EMBL" id="ANHY01000020">
    <property type="protein sequence ID" value="EKV27347.1"/>
    <property type="molecule type" value="Genomic_DNA"/>
</dbReference>
<evidence type="ECO:0000313" key="2">
    <source>
        <dbReference type="EMBL" id="EKV27347.1"/>
    </source>
</evidence>
<accession>K9GQA3</accession>
<dbReference type="Proteomes" id="UP000009881">
    <property type="component" value="Unassembled WGS sequence"/>
</dbReference>
<sequence length="42" mass="4316">MPPGGFGRDGIREGNKRRDGLHGKPGRGNRPAACAGPCGVSR</sequence>
<organism evidence="2 3">
    <name type="scientific">Caenispirillum salinarum AK4</name>
    <dbReference type="NCBI Taxonomy" id="1238182"/>
    <lineage>
        <taxon>Bacteria</taxon>
        <taxon>Pseudomonadati</taxon>
        <taxon>Pseudomonadota</taxon>
        <taxon>Alphaproteobacteria</taxon>
        <taxon>Rhodospirillales</taxon>
        <taxon>Novispirillaceae</taxon>
        <taxon>Caenispirillum</taxon>
    </lineage>
</organism>